<feature type="transmembrane region" description="Helical" evidence="1">
    <location>
        <begin position="78"/>
        <end position="98"/>
    </location>
</feature>
<keyword evidence="1" id="KW-0812">Transmembrane</keyword>
<dbReference type="EMBL" id="MU157887">
    <property type="protein sequence ID" value="KAF9525217.1"/>
    <property type="molecule type" value="Genomic_DNA"/>
</dbReference>
<name>A0A9P6E9Z6_9AGAR</name>
<organism evidence="2 3">
    <name type="scientific">Crepidotus variabilis</name>
    <dbReference type="NCBI Taxonomy" id="179855"/>
    <lineage>
        <taxon>Eukaryota</taxon>
        <taxon>Fungi</taxon>
        <taxon>Dikarya</taxon>
        <taxon>Basidiomycota</taxon>
        <taxon>Agaricomycotina</taxon>
        <taxon>Agaricomycetes</taxon>
        <taxon>Agaricomycetidae</taxon>
        <taxon>Agaricales</taxon>
        <taxon>Agaricineae</taxon>
        <taxon>Crepidotaceae</taxon>
        <taxon>Crepidotus</taxon>
    </lineage>
</organism>
<dbReference type="OrthoDB" id="2988301at2759"/>
<keyword evidence="3" id="KW-1185">Reference proteome</keyword>
<feature type="transmembrane region" description="Helical" evidence="1">
    <location>
        <begin position="159"/>
        <end position="179"/>
    </location>
</feature>
<feature type="transmembrane region" description="Helical" evidence="1">
    <location>
        <begin position="47"/>
        <end position="72"/>
    </location>
</feature>
<feature type="transmembrane region" description="Helical" evidence="1">
    <location>
        <begin position="206"/>
        <end position="224"/>
    </location>
</feature>
<dbReference type="Proteomes" id="UP000807306">
    <property type="component" value="Unassembled WGS sequence"/>
</dbReference>
<protein>
    <submittedName>
        <fullName evidence="2">Uncharacterized protein</fullName>
    </submittedName>
</protein>
<gene>
    <name evidence="2" type="ORF">CPB83DRAFT_859956</name>
</gene>
<dbReference type="AlphaFoldDB" id="A0A9P6E9Z6"/>
<keyword evidence="1" id="KW-1133">Transmembrane helix</keyword>
<sequence length="307" mass="33890">MTRWALGVITSRNYEIGWRSSVSNIQNRDTVNDSDNVSQMNVPGVRVFIALNLIGATGLFIVMMTALFSVSVKRLSTWYSFCTSWIISCVSYSLLTFARQQSTQAPDFALCFIQTALIYSVPPLTSCTTLSLVVQILLNFSASLADVPSTTGINTFATLLIGPYIIFVIIFIGVCVYGAQNPITVVKAERGTYCHSTDGSWQKVSFGFVIAVSLVIVVIQAYLARRLYQNRKIMEWKSTTIAMTLRGLLFSLIGLITVMAAMAFIITSSHNLNFDIILAMLPVLAFVVFGTQNDLLMVWFRSCLLAG</sequence>
<accession>A0A9P6E9Z6</accession>
<feature type="transmembrane region" description="Helical" evidence="1">
    <location>
        <begin position="272"/>
        <end position="291"/>
    </location>
</feature>
<keyword evidence="1" id="KW-0472">Membrane</keyword>
<reference evidence="2" key="1">
    <citation type="submission" date="2020-11" db="EMBL/GenBank/DDBJ databases">
        <authorList>
            <consortium name="DOE Joint Genome Institute"/>
            <person name="Ahrendt S."/>
            <person name="Riley R."/>
            <person name="Andreopoulos W."/>
            <person name="Labutti K."/>
            <person name="Pangilinan J."/>
            <person name="Ruiz-Duenas F.J."/>
            <person name="Barrasa J.M."/>
            <person name="Sanchez-Garcia M."/>
            <person name="Camarero S."/>
            <person name="Miyauchi S."/>
            <person name="Serrano A."/>
            <person name="Linde D."/>
            <person name="Babiker R."/>
            <person name="Drula E."/>
            <person name="Ayuso-Fernandez I."/>
            <person name="Pacheco R."/>
            <person name="Padilla G."/>
            <person name="Ferreira P."/>
            <person name="Barriuso J."/>
            <person name="Kellner H."/>
            <person name="Castanera R."/>
            <person name="Alfaro M."/>
            <person name="Ramirez L."/>
            <person name="Pisabarro A.G."/>
            <person name="Kuo A."/>
            <person name="Tritt A."/>
            <person name="Lipzen A."/>
            <person name="He G."/>
            <person name="Yan M."/>
            <person name="Ng V."/>
            <person name="Cullen D."/>
            <person name="Martin F."/>
            <person name="Rosso M.-N."/>
            <person name="Henrissat B."/>
            <person name="Hibbett D."/>
            <person name="Martinez A.T."/>
            <person name="Grigoriev I.V."/>
        </authorList>
    </citation>
    <scope>NUCLEOTIDE SEQUENCE</scope>
    <source>
        <strain evidence="2">CBS 506.95</strain>
    </source>
</reference>
<proteinExistence type="predicted"/>
<evidence type="ECO:0000256" key="1">
    <source>
        <dbReference type="SAM" id="Phobius"/>
    </source>
</evidence>
<comment type="caution">
    <text evidence="2">The sequence shown here is derived from an EMBL/GenBank/DDBJ whole genome shotgun (WGS) entry which is preliminary data.</text>
</comment>
<evidence type="ECO:0000313" key="2">
    <source>
        <dbReference type="EMBL" id="KAF9525217.1"/>
    </source>
</evidence>
<feature type="transmembrane region" description="Helical" evidence="1">
    <location>
        <begin position="245"/>
        <end position="266"/>
    </location>
</feature>
<evidence type="ECO:0000313" key="3">
    <source>
        <dbReference type="Proteomes" id="UP000807306"/>
    </source>
</evidence>